<evidence type="ECO:0008006" key="4">
    <source>
        <dbReference type="Google" id="ProtNLM"/>
    </source>
</evidence>
<comment type="caution">
    <text evidence="2">The sequence shown here is derived from an EMBL/GenBank/DDBJ whole genome shotgun (WGS) entry which is preliminary data.</text>
</comment>
<keyword evidence="3" id="KW-1185">Reference proteome</keyword>
<dbReference type="AlphaFoldDB" id="A0AAV2QB29"/>
<dbReference type="EMBL" id="CAXKWB010005203">
    <property type="protein sequence ID" value="CAL4077275.1"/>
    <property type="molecule type" value="Genomic_DNA"/>
</dbReference>
<evidence type="ECO:0000313" key="3">
    <source>
        <dbReference type="Proteomes" id="UP001497623"/>
    </source>
</evidence>
<keyword evidence="1" id="KW-1133">Transmembrane helix</keyword>
<reference evidence="2 3" key="1">
    <citation type="submission" date="2024-05" db="EMBL/GenBank/DDBJ databases">
        <authorList>
            <person name="Wallberg A."/>
        </authorList>
    </citation>
    <scope>NUCLEOTIDE SEQUENCE [LARGE SCALE GENOMIC DNA]</scope>
</reference>
<keyword evidence="1" id="KW-0812">Transmembrane</keyword>
<evidence type="ECO:0000313" key="2">
    <source>
        <dbReference type="EMBL" id="CAL4077275.1"/>
    </source>
</evidence>
<feature type="transmembrane region" description="Helical" evidence="1">
    <location>
        <begin position="18"/>
        <end position="37"/>
    </location>
</feature>
<dbReference type="InterPro" id="IPR027417">
    <property type="entry name" value="P-loop_NTPase"/>
</dbReference>
<gene>
    <name evidence="2" type="ORF">MNOR_LOCUS10367</name>
</gene>
<keyword evidence="1" id="KW-0472">Membrane</keyword>
<organism evidence="2 3">
    <name type="scientific">Meganyctiphanes norvegica</name>
    <name type="common">Northern krill</name>
    <name type="synonym">Thysanopoda norvegica</name>
    <dbReference type="NCBI Taxonomy" id="48144"/>
    <lineage>
        <taxon>Eukaryota</taxon>
        <taxon>Metazoa</taxon>
        <taxon>Ecdysozoa</taxon>
        <taxon>Arthropoda</taxon>
        <taxon>Crustacea</taxon>
        <taxon>Multicrustacea</taxon>
        <taxon>Malacostraca</taxon>
        <taxon>Eumalacostraca</taxon>
        <taxon>Eucarida</taxon>
        <taxon>Euphausiacea</taxon>
        <taxon>Euphausiidae</taxon>
        <taxon>Meganyctiphanes</taxon>
    </lineage>
</organism>
<dbReference type="Proteomes" id="UP001497623">
    <property type="component" value="Unassembled WGS sequence"/>
</dbReference>
<sequence>MSPKTSPLSEGELRFVRFWHAATVIAKKVMIMVLLAFTQGKISNTYRDELIRYYDSKPNKHTKKSSEALYKKEFTNGEQLLLEDPTINPERFDVTLIDKLMRRLHALTGLAYNDDAVWTVDEPAGTNSSIEYLIYQVKCHRNNACHNICDLSESELTNKLNELKTLYTKLVDRVLKESGESPDIICKKTDEIKNDFANLKKSIQEVLTDEDFEAYLKEKSEVLKMLQTKTKLSCQLHLKKLYEDTYETNIAEWLDISQQVETEQVFTELIIKQEQDKVLSKRANNDLNNMTEKRCHYKDILTITTKTMKSPKILTITAVGGNGKTTYTRLFVCKWSKGQSGIPELDKVDILMFIELRSLS</sequence>
<feature type="non-terminal residue" evidence="2">
    <location>
        <position position="360"/>
    </location>
</feature>
<proteinExistence type="predicted"/>
<protein>
    <recommendedName>
        <fullName evidence="4">DZIP3-like HEPN domain-containing protein</fullName>
    </recommendedName>
</protein>
<accession>A0AAV2QB29</accession>
<evidence type="ECO:0000256" key="1">
    <source>
        <dbReference type="SAM" id="Phobius"/>
    </source>
</evidence>
<name>A0AAV2QB29_MEGNR</name>
<dbReference type="Gene3D" id="3.40.50.300">
    <property type="entry name" value="P-loop containing nucleotide triphosphate hydrolases"/>
    <property type="match status" value="1"/>
</dbReference>